<dbReference type="Gene3D" id="1.20.1640.10">
    <property type="entry name" value="Multidrug efflux transporter AcrB transmembrane domain"/>
    <property type="match status" value="1"/>
</dbReference>
<keyword evidence="5 6" id="KW-0472">Membrane</keyword>
<evidence type="ECO:0000313" key="8">
    <source>
        <dbReference type="EMBL" id="HAC29513.1"/>
    </source>
</evidence>
<feature type="non-terminal residue" evidence="8">
    <location>
        <position position="1"/>
    </location>
</feature>
<feature type="transmembrane region" description="Helical" evidence="6">
    <location>
        <begin position="84"/>
        <end position="104"/>
    </location>
</feature>
<dbReference type="AlphaFoldDB" id="A0A3B8WK76"/>
<evidence type="ECO:0000256" key="4">
    <source>
        <dbReference type="ARBA" id="ARBA00022989"/>
    </source>
</evidence>
<feature type="transmembrane region" description="Helical" evidence="6">
    <location>
        <begin position="54"/>
        <end position="77"/>
    </location>
</feature>
<comment type="subcellular location">
    <subcellularLocation>
        <location evidence="1">Cell membrane</location>
        <topology evidence="1">Multi-pass membrane protein</topology>
    </subcellularLocation>
</comment>
<dbReference type="SUPFAM" id="SSF82866">
    <property type="entry name" value="Multidrug efflux transporter AcrB transmembrane domain"/>
    <property type="match status" value="1"/>
</dbReference>
<feature type="transmembrane region" description="Helical" evidence="6">
    <location>
        <begin position="187"/>
        <end position="210"/>
    </location>
</feature>
<evidence type="ECO:0000259" key="7">
    <source>
        <dbReference type="Pfam" id="PF03176"/>
    </source>
</evidence>
<dbReference type="GO" id="GO:0005886">
    <property type="term" value="C:plasma membrane"/>
    <property type="evidence" value="ECO:0007669"/>
    <property type="project" value="UniProtKB-SubCell"/>
</dbReference>
<reference evidence="8 9" key="1">
    <citation type="journal article" date="2018" name="Nat. Biotechnol.">
        <title>A standardized bacterial taxonomy based on genome phylogeny substantially revises the tree of life.</title>
        <authorList>
            <person name="Parks D.H."/>
            <person name="Chuvochina M."/>
            <person name="Waite D.W."/>
            <person name="Rinke C."/>
            <person name="Skarshewski A."/>
            <person name="Chaumeil P.A."/>
            <person name="Hugenholtz P."/>
        </authorList>
    </citation>
    <scope>NUCLEOTIDE SEQUENCE [LARGE SCALE GENOMIC DNA]</scope>
    <source>
        <strain evidence="8">UBA9049</strain>
    </source>
</reference>
<feature type="transmembrane region" description="Helical" evidence="6">
    <location>
        <begin position="163"/>
        <end position="181"/>
    </location>
</feature>
<evidence type="ECO:0000256" key="5">
    <source>
        <dbReference type="ARBA" id="ARBA00023136"/>
    </source>
</evidence>
<dbReference type="PANTHER" id="PTHR33406">
    <property type="entry name" value="MEMBRANE PROTEIN MJ1562-RELATED"/>
    <property type="match status" value="1"/>
</dbReference>
<sequence>RASIWVQLTSGDNRDMSRVVEALNDFIATNPPPASLQARWFGLNYINVVWQEKMVSGMAMALFGSFVVVLLLMALLFRSLLWGLLCMIPLTVTIGAIYGLIGIVGKNYDMPVAVLSALSLGLAVDYAIHFLARTRATQAETGSWRRSVAPMFGEPARAITRNAIVLGVGFLPLLAAPLVPYQTVGVFIAAILLTAGLSTLLILPALVTLLQRWLFPGARRAAPNPQNQEEGVQ</sequence>
<evidence type="ECO:0000256" key="6">
    <source>
        <dbReference type="SAM" id="Phobius"/>
    </source>
</evidence>
<dbReference type="Pfam" id="PF03176">
    <property type="entry name" value="MMPL"/>
    <property type="match status" value="1"/>
</dbReference>
<gene>
    <name evidence="8" type="ORF">DCF82_17155</name>
</gene>
<dbReference type="InterPro" id="IPR050545">
    <property type="entry name" value="Mycobact_MmpL"/>
</dbReference>
<comment type="caution">
    <text evidence="8">The sequence shown here is derived from an EMBL/GenBank/DDBJ whole genome shotgun (WGS) entry which is preliminary data.</text>
</comment>
<organism evidence="8 9">
    <name type="scientific">Marinobacter nauticus</name>
    <name type="common">Marinobacter hydrocarbonoclasticus</name>
    <name type="synonym">Marinobacter aquaeolei</name>
    <dbReference type="NCBI Taxonomy" id="2743"/>
    <lineage>
        <taxon>Bacteria</taxon>
        <taxon>Pseudomonadati</taxon>
        <taxon>Pseudomonadota</taxon>
        <taxon>Gammaproteobacteria</taxon>
        <taxon>Pseudomonadales</taxon>
        <taxon>Marinobacteraceae</taxon>
        <taxon>Marinobacter</taxon>
    </lineage>
</organism>
<proteinExistence type="predicted"/>
<evidence type="ECO:0000256" key="1">
    <source>
        <dbReference type="ARBA" id="ARBA00004651"/>
    </source>
</evidence>
<dbReference type="EMBL" id="DLYI01000225">
    <property type="protein sequence ID" value="HAC29513.1"/>
    <property type="molecule type" value="Genomic_DNA"/>
</dbReference>
<evidence type="ECO:0000313" key="9">
    <source>
        <dbReference type="Proteomes" id="UP000261325"/>
    </source>
</evidence>
<evidence type="ECO:0000256" key="3">
    <source>
        <dbReference type="ARBA" id="ARBA00022692"/>
    </source>
</evidence>
<feature type="domain" description="Membrane transport protein MMPL" evidence="7">
    <location>
        <begin position="2"/>
        <end position="221"/>
    </location>
</feature>
<keyword evidence="4 6" id="KW-1133">Transmembrane helix</keyword>
<dbReference type="Proteomes" id="UP000261325">
    <property type="component" value="Unassembled WGS sequence"/>
</dbReference>
<feature type="transmembrane region" description="Helical" evidence="6">
    <location>
        <begin position="110"/>
        <end position="128"/>
    </location>
</feature>
<accession>A0A3B8WK76</accession>
<keyword evidence="3 6" id="KW-0812">Transmembrane</keyword>
<name>A0A3B8WK76_MARNT</name>
<evidence type="ECO:0000256" key="2">
    <source>
        <dbReference type="ARBA" id="ARBA00022475"/>
    </source>
</evidence>
<dbReference type="InterPro" id="IPR004869">
    <property type="entry name" value="MMPL_dom"/>
</dbReference>
<dbReference type="PANTHER" id="PTHR33406:SF12">
    <property type="entry name" value="BLR2997 PROTEIN"/>
    <property type="match status" value="1"/>
</dbReference>
<keyword evidence="2" id="KW-1003">Cell membrane</keyword>
<protein>
    <submittedName>
        <fullName evidence="8">RND transporter</fullName>
    </submittedName>
</protein>